<organism evidence="1 2">
    <name type="scientific">Auriscalpium vulgare</name>
    <dbReference type="NCBI Taxonomy" id="40419"/>
    <lineage>
        <taxon>Eukaryota</taxon>
        <taxon>Fungi</taxon>
        <taxon>Dikarya</taxon>
        <taxon>Basidiomycota</taxon>
        <taxon>Agaricomycotina</taxon>
        <taxon>Agaricomycetes</taxon>
        <taxon>Russulales</taxon>
        <taxon>Auriscalpiaceae</taxon>
        <taxon>Auriscalpium</taxon>
    </lineage>
</organism>
<accession>A0ACB8RZA6</accession>
<dbReference type="EMBL" id="MU275876">
    <property type="protein sequence ID" value="KAI0049218.1"/>
    <property type="molecule type" value="Genomic_DNA"/>
</dbReference>
<comment type="caution">
    <text evidence="1">The sequence shown here is derived from an EMBL/GenBank/DDBJ whole genome shotgun (WGS) entry which is preliminary data.</text>
</comment>
<proteinExistence type="predicted"/>
<protein>
    <submittedName>
        <fullName evidence="1">Uncharacterized protein</fullName>
    </submittedName>
</protein>
<gene>
    <name evidence="1" type="ORF">FA95DRAFT_924400</name>
</gene>
<sequence>MSVGATSLPALRSLPVTSGRPPESNWAPGVRTDDARSTVAMPKDSPMNGRFDRGEAGLPQQLIARPIVFCGCKVSHGDYACPKLRRSRLDPTQTSH</sequence>
<evidence type="ECO:0000313" key="2">
    <source>
        <dbReference type="Proteomes" id="UP000814033"/>
    </source>
</evidence>
<reference evidence="1" key="2">
    <citation type="journal article" date="2022" name="New Phytol.">
        <title>Evolutionary transition to the ectomycorrhizal habit in the genomes of a hyperdiverse lineage of mushroom-forming fungi.</title>
        <authorList>
            <person name="Looney B."/>
            <person name="Miyauchi S."/>
            <person name="Morin E."/>
            <person name="Drula E."/>
            <person name="Courty P.E."/>
            <person name="Kohler A."/>
            <person name="Kuo A."/>
            <person name="LaButti K."/>
            <person name="Pangilinan J."/>
            <person name="Lipzen A."/>
            <person name="Riley R."/>
            <person name="Andreopoulos W."/>
            <person name="He G."/>
            <person name="Johnson J."/>
            <person name="Nolan M."/>
            <person name="Tritt A."/>
            <person name="Barry K.W."/>
            <person name="Grigoriev I.V."/>
            <person name="Nagy L.G."/>
            <person name="Hibbett D."/>
            <person name="Henrissat B."/>
            <person name="Matheny P.B."/>
            <person name="Labbe J."/>
            <person name="Martin F.M."/>
        </authorList>
    </citation>
    <scope>NUCLEOTIDE SEQUENCE</scope>
    <source>
        <strain evidence="1">FP105234-sp</strain>
    </source>
</reference>
<keyword evidence="2" id="KW-1185">Reference proteome</keyword>
<evidence type="ECO:0000313" key="1">
    <source>
        <dbReference type="EMBL" id="KAI0049218.1"/>
    </source>
</evidence>
<reference evidence="1" key="1">
    <citation type="submission" date="2021-02" db="EMBL/GenBank/DDBJ databases">
        <authorList>
            <consortium name="DOE Joint Genome Institute"/>
            <person name="Ahrendt S."/>
            <person name="Looney B.P."/>
            <person name="Miyauchi S."/>
            <person name="Morin E."/>
            <person name="Drula E."/>
            <person name="Courty P.E."/>
            <person name="Chicoki N."/>
            <person name="Fauchery L."/>
            <person name="Kohler A."/>
            <person name="Kuo A."/>
            <person name="Labutti K."/>
            <person name="Pangilinan J."/>
            <person name="Lipzen A."/>
            <person name="Riley R."/>
            <person name="Andreopoulos W."/>
            <person name="He G."/>
            <person name="Johnson J."/>
            <person name="Barry K.W."/>
            <person name="Grigoriev I.V."/>
            <person name="Nagy L."/>
            <person name="Hibbett D."/>
            <person name="Henrissat B."/>
            <person name="Matheny P.B."/>
            <person name="Labbe J."/>
            <person name="Martin F."/>
        </authorList>
    </citation>
    <scope>NUCLEOTIDE SEQUENCE</scope>
    <source>
        <strain evidence="1">FP105234-sp</strain>
    </source>
</reference>
<name>A0ACB8RZA6_9AGAM</name>
<dbReference type="Proteomes" id="UP000814033">
    <property type="component" value="Unassembled WGS sequence"/>
</dbReference>